<dbReference type="Gene3D" id="3.40.50.2300">
    <property type="match status" value="1"/>
</dbReference>
<comment type="caution">
    <text evidence="4">The sequence shown here is derived from an EMBL/GenBank/DDBJ whole genome shotgun (WGS) entry which is preliminary data.</text>
</comment>
<dbReference type="GO" id="GO:0000156">
    <property type="term" value="F:phosphorelay response regulator activity"/>
    <property type="evidence" value="ECO:0007669"/>
    <property type="project" value="InterPro"/>
</dbReference>
<gene>
    <name evidence="4" type="ORF">EZ437_13855</name>
</gene>
<dbReference type="SMART" id="SM00850">
    <property type="entry name" value="LytTR"/>
    <property type="match status" value="1"/>
</dbReference>
<dbReference type="InterPro" id="IPR001789">
    <property type="entry name" value="Sig_transdc_resp-reg_receiver"/>
</dbReference>
<dbReference type="InterPro" id="IPR007492">
    <property type="entry name" value="LytTR_DNA-bd_dom"/>
</dbReference>
<dbReference type="PANTHER" id="PTHR37299">
    <property type="entry name" value="TRANSCRIPTIONAL REGULATOR-RELATED"/>
    <property type="match status" value="1"/>
</dbReference>
<dbReference type="Gene3D" id="2.40.50.1020">
    <property type="entry name" value="LytTr DNA-binding domain"/>
    <property type="match status" value="1"/>
</dbReference>
<accession>A0A4R0NKC4</accession>
<protein>
    <submittedName>
        <fullName evidence="4">Response regulator transcription factor</fullName>
    </submittedName>
</protein>
<dbReference type="AlphaFoldDB" id="A0A4R0NKC4"/>
<dbReference type="Proteomes" id="UP000293347">
    <property type="component" value="Unassembled WGS sequence"/>
</dbReference>
<proteinExistence type="predicted"/>
<dbReference type="InterPro" id="IPR046947">
    <property type="entry name" value="LytR-like"/>
</dbReference>
<dbReference type="SMART" id="SM00448">
    <property type="entry name" value="REC"/>
    <property type="match status" value="1"/>
</dbReference>
<dbReference type="GO" id="GO:0003677">
    <property type="term" value="F:DNA binding"/>
    <property type="evidence" value="ECO:0007669"/>
    <property type="project" value="InterPro"/>
</dbReference>
<evidence type="ECO:0000259" key="2">
    <source>
        <dbReference type="PROSITE" id="PS50110"/>
    </source>
</evidence>
<feature type="domain" description="Response regulatory" evidence="2">
    <location>
        <begin position="4"/>
        <end position="117"/>
    </location>
</feature>
<dbReference type="RefSeq" id="WP_131596657.1">
    <property type="nucleotide sequence ID" value="NZ_SJSL01000003.1"/>
</dbReference>
<dbReference type="PANTHER" id="PTHR37299:SF1">
    <property type="entry name" value="STAGE 0 SPORULATION PROTEIN A HOMOLOG"/>
    <property type="match status" value="1"/>
</dbReference>
<feature type="modified residue" description="4-aspartylphosphate" evidence="1">
    <location>
        <position position="56"/>
    </location>
</feature>
<sequence>MKIKALIIDDEPNNIENLQLIIDKYSADVFVAGTADNADEGAKLIRQHEPDLVFLDIQMPEKSGFDLLSALPKVNFEVIFITAYDKYGIQAIKFSALDYLLKPINIEEFQVAIEKAKQRIELSKQSRNIDNLLEYLKAGQKGGAKIALPTLKETMYVRISDVVRCEATNNYTTFHLQNKEQVLVCKTLKEFADLLKPHDFIRTHQSHLVNMNCIKSYLKEDGGSLLLENLQKVPISRQNREMVKARLSAVGN</sequence>
<keyword evidence="1" id="KW-0597">Phosphoprotein</keyword>
<dbReference type="SUPFAM" id="SSF52172">
    <property type="entry name" value="CheY-like"/>
    <property type="match status" value="1"/>
</dbReference>
<dbReference type="Pfam" id="PF00072">
    <property type="entry name" value="Response_reg"/>
    <property type="match status" value="1"/>
</dbReference>
<name>A0A4R0NKC4_9SPHI</name>
<organism evidence="4 5">
    <name type="scientific">Pedobacter psychroterrae</name>
    <dbReference type="NCBI Taxonomy" id="2530453"/>
    <lineage>
        <taxon>Bacteria</taxon>
        <taxon>Pseudomonadati</taxon>
        <taxon>Bacteroidota</taxon>
        <taxon>Sphingobacteriia</taxon>
        <taxon>Sphingobacteriales</taxon>
        <taxon>Sphingobacteriaceae</taxon>
        <taxon>Pedobacter</taxon>
    </lineage>
</organism>
<dbReference type="OrthoDB" id="9787344at2"/>
<dbReference type="PROSITE" id="PS50930">
    <property type="entry name" value="HTH_LYTTR"/>
    <property type="match status" value="1"/>
</dbReference>
<keyword evidence="5" id="KW-1185">Reference proteome</keyword>
<dbReference type="EMBL" id="SJSL01000003">
    <property type="protein sequence ID" value="TCD00308.1"/>
    <property type="molecule type" value="Genomic_DNA"/>
</dbReference>
<feature type="domain" description="HTH LytTR-type" evidence="3">
    <location>
        <begin position="146"/>
        <end position="249"/>
    </location>
</feature>
<dbReference type="InterPro" id="IPR011006">
    <property type="entry name" value="CheY-like_superfamily"/>
</dbReference>
<evidence type="ECO:0000256" key="1">
    <source>
        <dbReference type="PROSITE-ProRule" id="PRU00169"/>
    </source>
</evidence>
<evidence type="ECO:0000313" key="5">
    <source>
        <dbReference type="Proteomes" id="UP000293347"/>
    </source>
</evidence>
<evidence type="ECO:0000259" key="3">
    <source>
        <dbReference type="PROSITE" id="PS50930"/>
    </source>
</evidence>
<dbReference type="PROSITE" id="PS50110">
    <property type="entry name" value="RESPONSE_REGULATORY"/>
    <property type="match status" value="1"/>
</dbReference>
<dbReference type="Pfam" id="PF04397">
    <property type="entry name" value="LytTR"/>
    <property type="match status" value="1"/>
</dbReference>
<evidence type="ECO:0000313" key="4">
    <source>
        <dbReference type="EMBL" id="TCD00308.1"/>
    </source>
</evidence>
<reference evidence="4 5" key="1">
    <citation type="submission" date="2019-02" db="EMBL/GenBank/DDBJ databases">
        <title>Pedobacter sp. RP-1-14 sp. nov., isolated from Arctic soil.</title>
        <authorList>
            <person name="Dahal R.H."/>
        </authorList>
    </citation>
    <scope>NUCLEOTIDE SEQUENCE [LARGE SCALE GENOMIC DNA]</scope>
    <source>
        <strain evidence="4 5">RP-1-14</strain>
    </source>
</reference>